<evidence type="ECO:0000313" key="6">
    <source>
        <dbReference type="EMBL" id="CEE03046.1"/>
    </source>
</evidence>
<accession>A0A090IY72</accession>
<organism evidence="6 7">
    <name type="scientific">Caldibacillus thermoamylovorans</name>
    <dbReference type="NCBI Taxonomy" id="35841"/>
    <lineage>
        <taxon>Bacteria</taxon>
        <taxon>Bacillati</taxon>
        <taxon>Bacillota</taxon>
        <taxon>Bacilli</taxon>
        <taxon>Bacillales</taxon>
        <taxon>Bacillaceae</taxon>
        <taxon>Caldibacillus</taxon>
    </lineage>
</organism>
<dbReference type="NCBIfam" id="TIGR00350">
    <property type="entry name" value="lytR_cpsA_psr"/>
    <property type="match status" value="1"/>
</dbReference>
<keyword evidence="4" id="KW-1133">Transmembrane helix</keyword>
<keyword evidence="2" id="KW-0812">Transmembrane</keyword>
<evidence type="ECO:0000256" key="4">
    <source>
        <dbReference type="ARBA" id="ARBA00022989"/>
    </source>
</evidence>
<dbReference type="InterPro" id="IPR050922">
    <property type="entry name" value="LytR/CpsA/Psr_CW_biosynth"/>
</dbReference>
<evidence type="ECO:0000259" key="5">
    <source>
        <dbReference type="Pfam" id="PF03816"/>
    </source>
</evidence>
<dbReference type="Gene3D" id="3.40.630.190">
    <property type="entry name" value="LCP protein"/>
    <property type="match status" value="1"/>
</dbReference>
<reference evidence="6 7" key="1">
    <citation type="submission" date="2014-07" db="EMBL/GenBank/DDBJ databases">
        <authorList>
            <person name="Wibberg Daniel"/>
        </authorList>
    </citation>
    <scope>NUCLEOTIDE SEQUENCE [LARGE SCALE GENOMIC DNA]</scope>
</reference>
<sequence>MSKYMRDKNRSQNRRKKRRLRRWVKLTLTIILLLVVAVIVYAHSIYNHAKSTVNDEMNIVLDSIDQSETRSKIENREILNVLLLGVDERAEVDGSRSDTIIVVSLDPKNEKLRMVSIPRDTRVTISGEGTKDRINAAYSYGGADMAIKTVEDFLDIDLDYYVEMNMQGLADLVDAIGGITVNNEIEWYDEGFYKKGYHFKKGEIELDGAKTIGYVRMRHLDPKGDFGRTERQRKVIKAIIDKGISFTTVAKMNDLIDVVGDNMQTNMKFKDMKALLAKNYINVTNNIESYMIQGKDNWINGIYYYAVSDQEITKVHNMVKGKSVEKEVTDK</sequence>
<dbReference type="PANTHER" id="PTHR33392:SF6">
    <property type="entry name" value="POLYISOPRENYL-TEICHOIC ACID--PEPTIDOGLYCAN TEICHOIC ACID TRANSFERASE TAGU"/>
    <property type="match status" value="1"/>
</dbReference>
<evidence type="ECO:0000256" key="2">
    <source>
        <dbReference type="ARBA" id="ARBA00022692"/>
    </source>
</evidence>
<protein>
    <submittedName>
        <fullName evidence="6">Membrane-bound transcriptional regulator LytR</fullName>
    </submittedName>
</protein>
<evidence type="ECO:0000256" key="3">
    <source>
        <dbReference type="ARBA" id="ARBA00022968"/>
    </source>
</evidence>
<keyword evidence="4" id="KW-0472">Membrane</keyword>
<gene>
    <name evidence="6" type="ORF">BT1A1_3264</name>
</gene>
<dbReference type="EMBL" id="CCRF01000099">
    <property type="protein sequence ID" value="CEE03046.1"/>
    <property type="molecule type" value="Genomic_DNA"/>
</dbReference>
<evidence type="ECO:0000256" key="1">
    <source>
        <dbReference type="ARBA" id="ARBA00006068"/>
    </source>
</evidence>
<dbReference type="Proteomes" id="UP000040576">
    <property type="component" value="Unassembled WGS sequence"/>
</dbReference>
<dbReference type="PANTHER" id="PTHR33392">
    <property type="entry name" value="POLYISOPRENYL-TEICHOIC ACID--PEPTIDOGLYCAN TEICHOIC ACID TRANSFERASE TAGU"/>
    <property type="match status" value="1"/>
</dbReference>
<dbReference type="GO" id="GO:0071555">
    <property type="term" value="P:cell wall organization"/>
    <property type="evidence" value="ECO:0007669"/>
    <property type="project" value="UniProtKB-KW"/>
</dbReference>
<dbReference type="AlphaFoldDB" id="A0A090IY72"/>
<evidence type="ECO:0000313" key="7">
    <source>
        <dbReference type="Proteomes" id="UP000040576"/>
    </source>
</evidence>
<proteinExistence type="inferred from homology"/>
<keyword evidence="7" id="KW-1185">Reference proteome</keyword>
<keyword evidence="3" id="KW-0735">Signal-anchor</keyword>
<name>A0A090IY72_9BACI</name>
<feature type="domain" description="Cell envelope-related transcriptional attenuator" evidence="5">
    <location>
        <begin position="96"/>
        <end position="242"/>
    </location>
</feature>
<comment type="similarity">
    <text evidence="1">Belongs to the LytR/CpsA/Psr (LCP) family.</text>
</comment>
<dbReference type="Pfam" id="PF03816">
    <property type="entry name" value="LytR_cpsA_psr"/>
    <property type="match status" value="1"/>
</dbReference>
<dbReference type="InterPro" id="IPR004474">
    <property type="entry name" value="LytR_CpsA_psr"/>
</dbReference>